<reference evidence="14" key="1">
    <citation type="submission" date="2025-08" db="UniProtKB">
        <authorList>
            <consortium name="RefSeq"/>
        </authorList>
    </citation>
    <scope>IDENTIFICATION</scope>
</reference>
<dbReference type="Gene3D" id="1.10.510.10">
    <property type="entry name" value="Transferase(Phosphotransferase) domain 1"/>
    <property type="match status" value="1"/>
</dbReference>
<dbReference type="GO" id="GO:0035556">
    <property type="term" value="P:intracellular signal transduction"/>
    <property type="evidence" value="ECO:0007669"/>
    <property type="project" value="TreeGrafter"/>
</dbReference>
<protein>
    <recommendedName>
        <fullName evidence="2">Serine/threonine-protein kinase greatwall</fullName>
        <ecNumber evidence="1">2.7.11.1</ecNumber>
    </recommendedName>
    <alternativeName>
        <fullName evidence="8">Microtubule-associated serine/threonine-protein kinase-like</fullName>
    </alternativeName>
</protein>
<feature type="region of interest" description="Disordered" evidence="11">
    <location>
        <begin position="1"/>
        <end position="28"/>
    </location>
</feature>
<dbReference type="InterPro" id="IPR036034">
    <property type="entry name" value="PDZ_sf"/>
</dbReference>
<dbReference type="EC" id="2.7.11.1" evidence="1"/>
<evidence type="ECO:0000256" key="6">
    <source>
        <dbReference type="ARBA" id="ARBA00022777"/>
    </source>
</evidence>
<evidence type="ECO:0000256" key="5">
    <source>
        <dbReference type="ARBA" id="ARBA00022741"/>
    </source>
</evidence>
<evidence type="ECO:0000256" key="9">
    <source>
        <dbReference type="ARBA" id="ARBA00047899"/>
    </source>
</evidence>
<dbReference type="Gene3D" id="3.30.200.20">
    <property type="entry name" value="Phosphorylase Kinase, domain 1"/>
    <property type="match status" value="1"/>
</dbReference>
<dbReference type="GeneID" id="100905437"/>
<gene>
    <name evidence="14" type="primary">LOC100905437</name>
</gene>
<evidence type="ECO:0000256" key="10">
    <source>
        <dbReference type="ARBA" id="ARBA00048679"/>
    </source>
</evidence>
<dbReference type="Proteomes" id="UP000694867">
    <property type="component" value="Unplaced"/>
</dbReference>
<dbReference type="InterPro" id="IPR008271">
    <property type="entry name" value="Ser/Thr_kinase_AS"/>
</dbReference>
<dbReference type="GO" id="GO:0004674">
    <property type="term" value="F:protein serine/threonine kinase activity"/>
    <property type="evidence" value="ECO:0007669"/>
    <property type="project" value="UniProtKB-KW"/>
</dbReference>
<keyword evidence="7" id="KW-0067">ATP-binding</keyword>
<dbReference type="KEGG" id="goe:100905437"/>
<evidence type="ECO:0000313" key="13">
    <source>
        <dbReference type="Proteomes" id="UP000694867"/>
    </source>
</evidence>
<dbReference type="PROSITE" id="PS00108">
    <property type="entry name" value="PROTEIN_KINASE_ST"/>
    <property type="match status" value="1"/>
</dbReference>
<evidence type="ECO:0000313" key="14">
    <source>
        <dbReference type="RefSeq" id="XP_003744693.1"/>
    </source>
</evidence>
<dbReference type="GO" id="GO:0005634">
    <property type="term" value="C:nucleus"/>
    <property type="evidence" value="ECO:0007669"/>
    <property type="project" value="TreeGrafter"/>
</dbReference>
<organism evidence="13 14">
    <name type="scientific">Galendromus occidentalis</name>
    <name type="common">western predatory mite</name>
    <dbReference type="NCBI Taxonomy" id="34638"/>
    <lineage>
        <taxon>Eukaryota</taxon>
        <taxon>Metazoa</taxon>
        <taxon>Ecdysozoa</taxon>
        <taxon>Arthropoda</taxon>
        <taxon>Chelicerata</taxon>
        <taxon>Arachnida</taxon>
        <taxon>Acari</taxon>
        <taxon>Parasitiformes</taxon>
        <taxon>Mesostigmata</taxon>
        <taxon>Gamasina</taxon>
        <taxon>Phytoseioidea</taxon>
        <taxon>Phytoseiidae</taxon>
        <taxon>Typhlodrominae</taxon>
        <taxon>Galendromus</taxon>
    </lineage>
</organism>
<evidence type="ECO:0000256" key="1">
    <source>
        <dbReference type="ARBA" id="ARBA00012513"/>
    </source>
</evidence>
<evidence type="ECO:0000256" key="2">
    <source>
        <dbReference type="ARBA" id="ARBA00022148"/>
    </source>
</evidence>
<dbReference type="Pfam" id="PF00069">
    <property type="entry name" value="Pkinase"/>
    <property type="match status" value="1"/>
</dbReference>
<proteinExistence type="predicted"/>
<evidence type="ECO:0000259" key="12">
    <source>
        <dbReference type="PROSITE" id="PS50011"/>
    </source>
</evidence>
<evidence type="ECO:0000256" key="11">
    <source>
        <dbReference type="SAM" id="MobiDB-lite"/>
    </source>
</evidence>
<dbReference type="InterPro" id="IPR050236">
    <property type="entry name" value="Ser_Thr_kinase_AGC"/>
</dbReference>
<evidence type="ECO:0000256" key="3">
    <source>
        <dbReference type="ARBA" id="ARBA00022527"/>
    </source>
</evidence>
<comment type="catalytic activity">
    <reaction evidence="10">
        <text>L-seryl-[protein] + ATP = O-phospho-L-seryl-[protein] + ADP + H(+)</text>
        <dbReference type="Rhea" id="RHEA:17989"/>
        <dbReference type="Rhea" id="RHEA-COMP:9863"/>
        <dbReference type="Rhea" id="RHEA-COMP:11604"/>
        <dbReference type="ChEBI" id="CHEBI:15378"/>
        <dbReference type="ChEBI" id="CHEBI:29999"/>
        <dbReference type="ChEBI" id="CHEBI:30616"/>
        <dbReference type="ChEBI" id="CHEBI:83421"/>
        <dbReference type="ChEBI" id="CHEBI:456216"/>
        <dbReference type="EC" id="2.7.11.1"/>
    </reaction>
</comment>
<dbReference type="RefSeq" id="XP_003744693.1">
    <property type="nucleotide sequence ID" value="XM_003744645.1"/>
</dbReference>
<keyword evidence="5" id="KW-0547">Nucleotide-binding</keyword>
<dbReference type="PANTHER" id="PTHR24356">
    <property type="entry name" value="SERINE/THREONINE-PROTEIN KINASE"/>
    <property type="match status" value="1"/>
</dbReference>
<dbReference type="InterPro" id="IPR000719">
    <property type="entry name" value="Prot_kinase_dom"/>
</dbReference>
<accession>A0AAJ6QV10</accession>
<sequence>MKHKKGKSPEQGKKKGERGRLKPAEPLKKTAMQNVLNEHEKAAVTCLRLLSLQTKRMHKIRLENDPLHQFSLEQAFLVATEIYSKLESQILSHDLIQDLMANLICLQRERVKLYPEAVLPFAVTLKQLMLTVSEISNFLQRASAAPVTDWIGVSDKLVENAQAETANSQRHVKILDYVPRREHFRLLEMIARGSISNIYRVLHVPSDTIMALKITRLPRLDISDERQVTQCYVDKAVASMVSNPSVIKIFAVYNAKPNVSVLLMDGSIPRADLQNLVESVGFLDSESVALIILQVILAVEHIHMSGFIHRDVKPTNVLVDTAGHVKLVDFNCAKICRGHYTKRVLMSYFKRTASEFREKDSCGALAYTAPEILKGAPFGRSADWWSVGVLLYKISSTKTPFRSRDAAALRKKIVHDNFFWPKENSATVDAKEFTHDLLKKNPSERLGSKTYREFKEHNYIVFASKLLDDLVVKFKGKSTTYRDPEHKVFYTKCIMDMEPLFKNLKHSGRTTGVSTCPRFEDLEDEDKHQPLFTFSNIKFRKLLDRISSGEAASAELKLQYMSSITPPQADLDYSAPSNAYEETDTILETTKNEIDVYREAILQRQWVNMPLGGRPKQPLVDLITVFGDGNQVYPVVADTDFAQEEFETPLIKGDMIAAVNNNPVMDLSLEEVLSIIDKEIESLRPRVMTLSCQVLSRNPFRLFKTSATNALAAISSARMTRLTFYKPELSTEFLLTSLHTVWNTKTKAYESYHVISFVHPDSRILEAESVLFGDILVEIEGHPCADLSEDDVQARLQSPEKVVISVLELSILHRKDLLELSLISFD</sequence>
<evidence type="ECO:0000256" key="8">
    <source>
        <dbReference type="ARBA" id="ARBA00033099"/>
    </source>
</evidence>
<evidence type="ECO:0000256" key="4">
    <source>
        <dbReference type="ARBA" id="ARBA00022679"/>
    </source>
</evidence>
<dbReference type="PROSITE" id="PS50011">
    <property type="entry name" value="PROTEIN_KINASE_DOM"/>
    <property type="match status" value="1"/>
</dbReference>
<feature type="domain" description="Protein kinase" evidence="12">
    <location>
        <begin position="184"/>
        <end position="460"/>
    </location>
</feature>
<dbReference type="InterPro" id="IPR011009">
    <property type="entry name" value="Kinase-like_dom_sf"/>
</dbReference>
<feature type="compositionally biased region" description="Basic and acidic residues" evidence="11">
    <location>
        <begin position="7"/>
        <end position="28"/>
    </location>
</feature>
<dbReference type="PANTHER" id="PTHR24356:SF1">
    <property type="entry name" value="SERINE_THREONINE-PROTEIN KINASE GREATWALL"/>
    <property type="match status" value="1"/>
</dbReference>
<keyword evidence="3" id="KW-0723">Serine/threonine-protein kinase</keyword>
<evidence type="ECO:0000256" key="7">
    <source>
        <dbReference type="ARBA" id="ARBA00022840"/>
    </source>
</evidence>
<comment type="catalytic activity">
    <reaction evidence="9">
        <text>L-threonyl-[protein] + ATP = O-phospho-L-threonyl-[protein] + ADP + H(+)</text>
        <dbReference type="Rhea" id="RHEA:46608"/>
        <dbReference type="Rhea" id="RHEA-COMP:11060"/>
        <dbReference type="Rhea" id="RHEA-COMP:11605"/>
        <dbReference type="ChEBI" id="CHEBI:15378"/>
        <dbReference type="ChEBI" id="CHEBI:30013"/>
        <dbReference type="ChEBI" id="CHEBI:30616"/>
        <dbReference type="ChEBI" id="CHEBI:61977"/>
        <dbReference type="ChEBI" id="CHEBI:456216"/>
        <dbReference type="EC" id="2.7.11.1"/>
    </reaction>
</comment>
<dbReference type="SUPFAM" id="SSF50156">
    <property type="entry name" value="PDZ domain-like"/>
    <property type="match status" value="1"/>
</dbReference>
<dbReference type="GO" id="GO:0005524">
    <property type="term" value="F:ATP binding"/>
    <property type="evidence" value="ECO:0007669"/>
    <property type="project" value="UniProtKB-KW"/>
</dbReference>
<dbReference type="SMART" id="SM00220">
    <property type="entry name" value="S_TKc"/>
    <property type="match status" value="1"/>
</dbReference>
<keyword evidence="13" id="KW-1185">Reference proteome</keyword>
<name>A0AAJ6QV10_9ACAR</name>
<keyword evidence="4" id="KW-0808">Transferase</keyword>
<dbReference type="SUPFAM" id="SSF56112">
    <property type="entry name" value="Protein kinase-like (PK-like)"/>
    <property type="match status" value="1"/>
</dbReference>
<keyword evidence="6 14" id="KW-0418">Kinase</keyword>
<dbReference type="AlphaFoldDB" id="A0AAJ6QV10"/>